<dbReference type="InterPro" id="IPR016024">
    <property type="entry name" value="ARM-type_fold"/>
</dbReference>
<dbReference type="PANTHER" id="PTHR46241:SF1">
    <property type="entry name" value="OUTER DYNEIN ARM-DOCKING COMPLEX SUBUNIT 2"/>
    <property type="match status" value="1"/>
</dbReference>
<organism evidence="3 4">
    <name type="scientific">Ignelater luminosus</name>
    <name type="common">Cucubano</name>
    <name type="synonym">Pyrophorus luminosus</name>
    <dbReference type="NCBI Taxonomy" id="2038154"/>
    <lineage>
        <taxon>Eukaryota</taxon>
        <taxon>Metazoa</taxon>
        <taxon>Ecdysozoa</taxon>
        <taxon>Arthropoda</taxon>
        <taxon>Hexapoda</taxon>
        <taxon>Insecta</taxon>
        <taxon>Pterygota</taxon>
        <taxon>Neoptera</taxon>
        <taxon>Endopterygota</taxon>
        <taxon>Coleoptera</taxon>
        <taxon>Polyphaga</taxon>
        <taxon>Elateriformia</taxon>
        <taxon>Elateroidea</taxon>
        <taxon>Elateridae</taxon>
        <taxon>Agrypninae</taxon>
        <taxon>Pyrophorini</taxon>
        <taxon>Ignelater</taxon>
    </lineage>
</organism>
<dbReference type="PANTHER" id="PTHR46241">
    <property type="entry name" value="ARMADILLO REPEAT-CONTAINING PROTEIN 4 ARMC4"/>
    <property type="match status" value="1"/>
</dbReference>
<evidence type="ECO:0000256" key="2">
    <source>
        <dbReference type="SAM" id="MobiDB-lite"/>
    </source>
</evidence>
<dbReference type="AlphaFoldDB" id="A0A8K0DBG0"/>
<comment type="caution">
    <text evidence="3">The sequence shown here is derived from an EMBL/GenBank/DDBJ whole genome shotgun (WGS) entry which is preliminary data.</text>
</comment>
<feature type="region of interest" description="Disordered" evidence="2">
    <location>
        <begin position="1"/>
        <end position="56"/>
    </location>
</feature>
<accession>A0A8K0DBG0</accession>
<dbReference type="OrthoDB" id="1683831at2759"/>
<dbReference type="Gene3D" id="1.25.10.10">
    <property type="entry name" value="Leucine-rich Repeat Variant"/>
    <property type="match status" value="3"/>
</dbReference>
<gene>
    <name evidence="3" type="ORF">ILUMI_03083</name>
</gene>
<proteinExistence type="predicted"/>
<evidence type="ECO:0000256" key="1">
    <source>
        <dbReference type="PROSITE-ProRule" id="PRU00259"/>
    </source>
</evidence>
<dbReference type="Proteomes" id="UP000801492">
    <property type="component" value="Unassembled WGS sequence"/>
</dbReference>
<feature type="repeat" description="ARM" evidence="1">
    <location>
        <begin position="372"/>
        <end position="416"/>
    </location>
</feature>
<protein>
    <recommendedName>
        <fullName evidence="5">Armadillo repeat-containing protein gudu</fullName>
    </recommendedName>
</protein>
<name>A0A8K0DBG0_IGNLU</name>
<dbReference type="EMBL" id="VTPC01001111">
    <property type="protein sequence ID" value="KAF2903095.1"/>
    <property type="molecule type" value="Genomic_DNA"/>
</dbReference>
<keyword evidence="4" id="KW-1185">Reference proteome</keyword>
<dbReference type="SUPFAM" id="SSF48371">
    <property type="entry name" value="ARM repeat"/>
    <property type="match status" value="2"/>
</dbReference>
<dbReference type="SMART" id="SM00185">
    <property type="entry name" value="ARM"/>
    <property type="match status" value="12"/>
</dbReference>
<evidence type="ECO:0008006" key="5">
    <source>
        <dbReference type="Google" id="ProtNLM"/>
    </source>
</evidence>
<evidence type="ECO:0000313" key="3">
    <source>
        <dbReference type="EMBL" id="KAF2903095.1"/>
    </source>
</evidence>
<feature type="repeat" description="ARM" evidence="1">
    <location>
        <begin position="499"/>
        <end position="541"/>
    </location>
</feature>
<reference evidence="3" key="1">
    <citation type="submission" date="2019-08" db="EMBL/GenBank/DDBJ databases">
        <title>The genome of the North American firefly Photinus pyralis.</title>
        <authorList>
            <consortium name="Photinus pyralis genome working group"/>
            <person name="Fallon T.R."/>
            <person name="Sander Lower S.E."/>
            <person name="Weng J.-K."/>
        </authorList>
    </citation>
    <scope>NUCLEOTIDE SEQUENCE</scope>
    <source>
        <strain evidence="3">TRF0915ILg1</strain>
        <tissue evidence="3">Whole body</tissue>
    </source>
</reference>
<evidence type="ECO:0000313" key="4">
    <source>
        <dbReference type="Proteomes" id="UP000801492"/>
    </source>
</evidence>
<dbReference type="InterPro" id="IPR000225">
    <property type="entry name" value="Armadillo"/>
</dbReference>
<sequence>MVKILSATDMSHDSSSSSFRPPGPREVIVEEHSDSEDSSPPSSSSDEDDRRELPRADIPPEYWHIQKLVKYMKTGNQTATVVALCCLKDHDLTTETNQLAIQDIGGLEVLINLLETKDLKCKLGSLSVLSELSQNAEVRRCIADLGGIELLVSNLSDPARDLQILVAETIYNVAQIRKARKHVRKSEGIPKLVDLLDVSEHCLNTAWDELGVDDREFVNIAKAAARALWSVSQSLKNVHVMMKSGAVPLLARLLRSIHIDVVIPTVGTISRCASDPNYQLAIETEGMIKDIVKHLSATDPRLRCYCAETIFKCAENANTRDQVREAGGLDPLVLMAKDPKTREDKPLLAAVTGAIWKTAISKENVERFDQLKTVQTLVSLLENVEESEQVLSNVVGGLSECLKFEHNRETLRRAGGIPYLVNLLNYTYPPLLENVPKVLKECAKEEDSMRIIEELDGVRLIWSLLKNDSPKVQANAAWSLVPCVKNALDSGEMVRCFVGGLELIVTLLKSSDNQVLSSVCAAISEVAQDRENLGIITDHGVVPMLVNLVNTEDEVLREHLASAIAYCCGWGSNCKMFGRLGAITPLVSYMASSNANVHRTTALALFHLSKNPFNCITMHESGVVPFLLKTVASTDEALQEASAGCLGNIRRLALEAETYHLITRGEKKDDEDEK</sequence>
<dbReference type="InterPro" id="IPR011989">
    <property type="entry name" value="ARM-like"/>
</dbReference>
<dbReference type="PROSITE" id="PS50176">
    <property type="entry name" value="ARM_REPEAT"/>
    <property type="match status" value="2"/>
</dbReference>